<dbReference type="Proteomes" id="UP001219518">
    <property type="component" value="Unassembled WGS sequence"/>
</dbReference>
<dbReference type="Pfam" id="PF00005">
    <property type="entry name" value="ABC_tran"/>
    <property type="match status" value="1"/>
</dbReference>
<feature type="transmembrane region" description="Helical" evidence="8">
    <location>
        <begin position="767"/>
        <end position="788"/>
    </location>
</feature>
<proteinExistence type="predicted"/>
<gene>
    <name evidence="11" type="ORF">KUF71_010369</name>
</gene>
<evidence type="ECO:0000256" key="5">
    <source>
        <dbReference type="ARBA" id="ARBA00022989"/>
    </source>
</evidence>
<keyword evidence="5 8" id="KW-1133">Transmembrane helix</keyword>
<dbReference type="Gene3D" id="3.40.50.300">
    <property type="entry name" value="P-loop containing nucleotide triphosphate hydrolases"/>
    <property type="match status" value="1"/>
</dbReference>
<keyword evidence="4" id="KW-0067">ATP-binding</keyword>
<reference evidence="11" key="2">
    <citation type="journal article" date="2023" name="BMC Genomics">
        <title>Pest status, molecular evolution, and epigenetic factors derived from the genome assembly of Frankliniella fusca, a thysanopteran phytovirus vector.</title>
        <authorList>
            <person name="Catto M.A."/>
            <person name="Labadie P.E."/>
            <person name="Jacobson A.L."/>
            <person name="Kennedy G.G."/>
            <person name="Srinivasan R."/>
            <person name="Hunt B.G."/>
        </authorList>
    </citation>
    <scope>NUCLEOTIDE SEQUENCE</scope>
    <source>
        <strain evidence="11">PL_HMW_Pooled</strain>
    </source>
</reference>
<feature type="transmembrane region" description="Helical" evidence="8">
    <location>
        <begin position="641"/>
        <end position="668"/>
    </location>
</feature>
<evidence type="ECO:0000313" key="12">
    <source>
        <dbReference type="Proteomes" id="UP001219518"/>
    </source>
</evidence>
<name>A0AAE1LJT0_9NEOP</name>
<dbReference type="AlphaFoldDB" id="A0AAE1LJT0"/>
<evidence type="ECO:0000259" key="9">
    <source>
        <dbReference type="PROSITE" id="PS50893"/>
    </source>
</evidence>
<sequence>MAPDGARMAGCLDGHDGGGHDQAGHLHHGLCAGLDDESAAVLVRRAYKEYRNKSLFRKTVSNMVIRGMDMTVRRGTIYGLLGASGCGKTTILKSIVGQDHLTAGEVLTLGRVPGAPRSGVPGASVGYMPQELALYIGFTIAETFRYFGWLTGVPAKELAVRTASLLKFLDLPPAHCRIGQLSGGQQRRVSFAVALLHQPPLLILDEPTVGVDPILRQRIWDHLMDITADGRTTVIITTHYIEEARQAHTLGLMRQGVLLAEDAPDRLLERYHCATMEEVFLKLSILQIRSSPDDPEEAEPAAEAHDTNQNNAYPELAAAPAPASAAALAEPAPPAEAFKQGSGNRNGGPRADGVLPLVTLAPPPPADKSAMSTSAGAAPGQHHRRPPVTWSTRMCCLLWKHVLWMRRNVGMVLFLILLPVVQCMLFGFTVGRNPKGLKLAVYNGEGGSCAGPDLHTLDTFNCSHPALLSCRFLQMFRDKDFDPISFGSLGDAKGAVLEGKAYAAVQFPDNFTESLFARIDEGQYATPWTLDGSEVSVWMDNSNSYITTLMQTDLTYGTVDLLQRTLGHCDYNPAVADIPVRFGHPIYGDDSKDFLDFASPGCALTLIFFMSLASAVGAILSEKNEGLLDRSLVMGVTMREIMWSHIVIQNFMMILQTIIVLVGFFVVLQITQDGPLFWVVLLCVLQGFCGMCCGMLVSALTDSDREATFVALGSFFPFIVLSGMIWPIEGMHYALRRCGWALPLTLATTSLRYMMTRGWGPSYPEVWYGFLSSIVWIVIFLGSALYVLRKRR</sequence>
<feature type="region of interest" description="Disordered" evidence="7">
    <location>
        <begin position="323"/>
        <end position="386"/>
    </location>
</feature>
<dbReference type="InterPro" id="IPR017871">
    <property type="entry name" value="ABC_transporter-like_CS"/>
</dbReference>
<reference evidence="11" key="1">
    <citation type="submission" date="2021-07" db="EMBL/GenBank/DDBJ databases">
        <authorList>
            <person name="Catto M.A."/>
            <person name="Jacobson A."/>
            <person name="Kennedy G."/>
            <person name="Labadie P."/>
            <person name="Hunt B.G."/>
            <person name="Srinivasan R."/>
        </authorList>
    </citation>
    <scope>NUCLEOTIDE SEQUENCE</scope>
    <source>
        <strain evidence="11">PL_HMW_Pooled</strain>
        <tissue evidence="11">Head</tissue>
    </source>
</reference>
<comment type="subcellular location">
    <subcellularLocation>
        <location evidence="1">Membrane</location>
        <topology evidence="1">Multi-pass membrane protein</topology>
    </subcellularLocation>
</comment>
<dbReference type="GO" id="GO:0016020">
    <property type="term" value="C:membrane"/>
    <property type="evidence" value="ECO:0007669"/>
    <property type="project" value="UniProtKB-SubCell"/>
</dbReference>
<feature type="transmembrane region" description="Helical" evidence="8">
    <location>
        <begin position="601"/>
        <end position="621"/>
    </location>
</feature>
<dbReference type="InterPro" id="IPR013525">
    <property type="entry name" value="ABC2_TM"/>
</dbReference>
<evidence type="ECO:0000256" key="2">
    <source>
        <dbReference type="ARBA" id="ARBA00022692"/>
    </source>
</evidence>
<evidence type="ECO:0000256" key="3">
    <source>
        <dbReference type="ARBA" id="ARBA00022741"/>
    </source>
</evidence>
<protein>
    <submittedName>
        <fullName evidence="11">ABC transporter G family member 20</fullName>
    </submittedName>
</protein>
<dbReference type="EMBL" id="JAHWGI010001033">
    <property type="protein sequence ID" value="KAK3921154.1"/>
    <property type="molecule type" value="Genomic_DNA"/>
</dbReference>
<dbReference type="PROSITE" id="PS51012">
    <property type="entry name" value="ABC_TM2"/>
    <property type="match status" value="1"/>
</dbReference>
<evidence type="ECO:0000313" key="11">
    <source>
        <dbReference type="EMBL" id="KAK3921154.1"/>
    </source>
</evidence>
<evidence type="ECO:0000259" key="10">
    <source>
        <dbReference type="PROSITE" id="PS51012"/>
    </source>
</evidence>
<feature type="transmembrane region" description="Helical" evidence="8">
    <location>
        <begin position="409"/>
        <end position="430"/>
    </location>
</feature>
<dbReference type="GO" id="GO:0016887">
    <property type="term" value="F:ATP hydrolysis activity"/>
    <property type="evidence" value="ECO:0007669"/>
    <property type="project" value="InterPro"/>
</dbReference>
<keyword evidence="3" id="KW-0547">Nucleotide-binding</keyword>
<dbReference type="InterPro" id="IPR047817">
    <property type="entry name" value="ABC2_TM_bact-type"/>
</dbReference>
<dbReference type="InterPro" id="IPR003439">
    <property type="entry name" value="ABC_transporter-like_ATP-bd"/>
</dbReference>
<evidence type="ECO:0000256" key="4">
    <source>
        <dbReference type="ARBA" id="ARBA00022840"/>
    </source>
</evidence>
<dbReference type="SUPFAM" id="SSF52540">
    <property type="entry name" value="P-loop containing nucleoside triphosphate hydrolases"/>
    <property type="match status" value="1"/>
</dbReference>
<feature type="domain" description="ABC transporter" evidence="9">
    <location>
        <begin position="50"/>
        <end position="280"/>
    </location>
</feature>
<feature type="transmembrane region" description="Helical" evidence="8">
    <location>
        <begin position="675"/>
        <end position="701"/>
    </location>
</feature>
<evidence type="ECO:0000256" key="6">
    <source>
        <dbReference type="ARBA" id="ARBA00023136"/>
    </source>
</evidence>
<keyword evidence="2 8" id="KW-0812">Transmembrane</keyword>
<dbReference type="GO" id="GO:0005524">
    <property type="term" value="F:ATP binding"/>
    <property type="evidence" value="ECO:0007669"/>
    <property type="project" value="UniProtKB-KW"/>
</dbReference>
<feature type="domain" description="ABC transmembrane type-2" evidence="10">
    <location>
        <begin position="564"/>
        <end position="791"/>
    </location>
</feature>
<dbReference type="SMART" id="SM00382">
    <property type="entry name" value="AAA"/>
    <property type="match status" value="1"/>
</dbReference>
<organism evidence="11 12">
    <name type="scientific">Frankliniella fusca</name>
    <dbReference type="NCBI Taxonomy" id="407009"/>
    <lineage>
        <taxon>Eukaryota</taxon>
        <taxon>Metazoa</taxon>
        <taxon>Ecdysozoa</taxon>
        <taxon>Arthropoda</taxon>
        <taxon>Hexapoda</taxon>
        <taxon>Insecta</taxon>
        <taxon>Pterygota</taxon>
        <taxon>Neoptera</taxon>
        <taxon>Paraneoptera</taxon>
        <taxon>Thysanoptera</taxon>
        <taxon>Terebrantia</taxon>
        <taxon>Thripoidea</taxon>
        <taxon>Thripidae</taxon>
        <taxon>Frankliniella</taxon>
    </lineage>
</organism>
<keyword evidence="12" id="KW-1185">Reference proteome</keyword>
<dbReference type="PROSITE" id="PS00211">
    <property type="entry name" value="ABC_TRANSPORTER_1"/>
    <property type="match status" value="1"/>
</dbReference>
<dbReference type="CDD" id="cd03230">
    <property type="entry name" value="ABC_DR_subfamily_A"/>
    <property type="match status" value="1"/>
</dbReference>
<feature type="transmembrane region" description="Helical" evidence="8">
    <location>
        <begin position="707"/>
        <end position="726"/>
    </location>
</feature>
<dbReference type="InterPro" id="IPR027417">
    <property type="entry name" value="P-loop_NTPase"/>
</dbReference>
<evidence type="ECO:0000256" key="7">
    <source>
        <dbReference type="SAM" id="MobiDB-lite"/>
    </source>
</evidence>
<dbReference type="InterPro" id="IPR003593">
    <property type="entry name" value="AAA+_ATPase"/>
</dbReference>
<dbReference type="PANTHER" id="PTHR43038:SF3">
    <property type="entry name" value="ABC TRANSPORTER G FAMILY MEMBER 20 ISOFORM X1"/>
    <property type="match status" value="1"/>
</dbReference>
<evidence type="ECO:0000256" key="8">
    <source>
        <dbReference type="SAM" id="Phobius"/>
    </source>
</evidence>
<dbReference type="GO" id="GO:0140359">
    <property type="term" value="F:ABC-type transporter activity"/>
    <property type="evidence" value="ECO:0007669"/>
    <property type="project" value="InterPro"/>
</dbReference>
<keyword evidence="6 8" id="KW-0472">Membrane</keyword>
<accession>A0AAE1LJT0</accession>
<comment type="caution">
    <text evidence="11">The sequence shown here is derived from an EMBL/GenBank/DDBJ whole genome shotgun (WGS) entry which is preliminary data.</text>
</comment>
<dbReference type="PROSITE" id="PS50893">
    <property type="entry name" value="ABC_TRANSPORTER_2"/>
    <property type="match status" value="1"/>
</dbReference>
<dbReference type="Pfam" id="PF12698">
    <property type="entry name" value="ABC2_membrane_3"/>
    <property type="match status" value="1"/>
</dbReference>
<feature type="transmembrane region" description="Helical" evidence="8">
    <location>
        <begin position="738"/>
        <end position="755"/>
    </location>
</feature>
<evidence type="ECO:0000256" key="1">
    <source>
        <dbReference type="ARBA" id="ARBA00004141"/>
    </source>
</evidence>
<dbReference type="PANTHER" id="PTHR43038">
    <property type="entry name" value="ATP-BINDING CASSETTE, SUB-FAMILY H, MEMBER 1"/>
    <property type="match status" value="1"/>
</dbReference>